<evidence type="ECO:0000256" key="1">
    <source>
        <dbReference type="ARBA" id="ARBA00004123"/>
    </source>
</evidence>
<dbReference type="Pfam" id="PF07545">
    <property type="entry name" value="Vg_Tdu"/>
    <property type="match status" value="1"/>
</dbReference>
<reference evidence="6 7" key="1">
    <citation type="submission" date="2022-12" db="EMBL/GenBank/DDBJ databases">
        <title>Chromosome-level genome of Tegillarca granosa.</title>
        <authorList>
            <person name="Kim J."/>
        </authorList>
    </citation>
    <scope>NUCLEOTIDE SEQUENCE [LARGE SCALE GENOMIC DNA]</scope>
    <source>
        <strain evidence="6">Teg-2019</strain>
        <tissue evidence="6">Adductor muscle</tissue>
    </source>
</reference>
<evidence type="ECO:0000313" key="7">
    <source>
        <dbReference type="Proteomes" id="UP001217089"/>
    </source>
</evidence>
<feature type="region of interest" description="Disordered" evidence="5">
    <location>
        <begin position="1"/>
        <end position="40"/>
    </location>
</feature>
<evidence type="ECO:0000313" key="6">
    <source>
        <dbReference type="EMBL" id="KAJ8315377.1"/>
    </source>
</evidence>
<comment type="subcellular location">
    <subcellularLocation>
        <location evidence="1">Nucleus</location>
    </subcellularLocation>
</comment>
<protein>
    <recommendedName>
        <fullName evidence="8">Transcription cofactor vestigial-like protein 2</fullName>
    </recommendedName>
</protein>
<gene>
    <name evidence="6" type="ORF">KUTeg_007527</name>
</gene>
<dbReference type="PANTHER" id="PTHR15950">
    <property type="entry name" value="TRANSCRIPTION COFACTOR VESTIGIAL-LIKE PROTEIN"/>
    <property type="match status" value="1"/>
</dbReference>
<evidence type="ECO:0000256" key="4">
    <source>
        <dbReference type="ARBA" id="ARBA00023242"/>
    </source>
</evidence>
<keyword evidence="7" id="KW-1185">Reference proteome</keyword>
<accession>A0ABQ9FFT5</accession>
<name>A0ABQ9FFT5_TEGGR</name>
<dbReference type="PANTHER" id="PTHR15950:SF15">
    <property type="entry name" value="PROTEIN VESTIGIAL"/>
    <property type="match status" value="1"/>
</dbReference>
<dbReference type="EMBL" id="JARBDR010000337">
    <property type="protein sequence ID" value="KAJ8315377.1"/>
    <property type="molecule type" value="Genomic_DNA"/>
</dbReference>
<sequence length="239" mass="26587">MFDHQHAAGYIYGNNTRPPTHRTSITQGETSDPDSEPKGSQYLNPNCILLTYFNGDISTVVDEHFSRALSQPSSFTLEKNGDSSQQSLRKTDSALMCHRKLPPSFWNSSYQPPKLSPGPTYCAQSSSDYTRDAYLASSWYPFSNNWPYHFPSQAYSGPSELSRTFPYSSFDSTSKLNPSYSSLMLRGGFGDHSRNSKYDVPKLSDSLPGSSGYYALQRLGTDISTNFEPSTSENLNVAI</sequence>
<keyword evidence="2" id="KW-0805">Transcription regulation</keyword>
<organism evidence="6 7">
    <name type="scientific">Tegillarca granosa</name>
    <name type="common">Malaysian cockle</name>
    <name type="synonym">Anadara granosa</name>
    <dbReference type="NCBI Taxonomy" id="220873"/>
    <lineage>
        <taxon>Eukaryota</taxon>
        <taxon>Metazoa</taxon>
        <taxon>Spiralia</taxon>
        <taxon>Lophotrochozoa</taxon>
        <taxon>Mollusca</taxon>
        <taxon>Bivalvia</taxon>
        <taxon>Autobranchia</taxon>
        <taxon>Pteriomorphia</taxon>
        <taxon>Arcoida</taxon>
        <taxon>Arcoidea</taxon>
        <taxon>Arcidae</taxon>
        <taxon>Tegillarca</taxon>
    </lineage>
</organism>
<feature type="non-terminal residue" evidence="6">
    <location>
        <position position="239"/>
    </location>
</feature>
<comment type="caution">
    <text evidence="6">The sequence shown here is derived from an EMBL/GenBank/DDBJ whole genome shotgun (WGS) entry which is preliminary data.</text>
</comment>
<evidence type="ECO:0000256" key="3">
    <source>
        <dbReference type="ARBA" id="ARBA00023163"/>
    </source>
</evidence>
<feature type="compositionally biased region" description="Polar residues" evidence="5">
    <location>
        <begin position="13"/>
        <end position="30"/>
    </location>
</feature>
<dbReference type="InterPro" id="IPR011520">
    <property type="entry name" value="Vg_fam"/>
</dbReference>
<keyword evidence="3" id="KW-0804">Transcription</keyword>
<evidence type="ECO:0000256" key="2">
    <source>
        <dbReference type="ARBA" id="ARBA00023015"/>
    </source>
</evidence>
<evidence type="ECO:0008006" key="8">
    <source>
        <dbReference type="Google" id="ProtNLM"/>
    </source>
</evidence>
<keyword evidence="4" id="KW-0539">Nucleus</keyword>
<proteinExistence type="predicted"/>
<dbReference type="Proteomes" id="UP001217089">
    <property type="component" value="Unassembled WGS sequence"/>
</dbReference>
<evidence type="ECO:0000256" key="5">
    <source>
        <dbReference type="SAM" id="MobiDB-lite"/>
    </source>
</evidence>